<reference evidence="1" key="1">
    <citation type="submission" date="2021-04" db="EMBL/GenBank/DDBJ databases">
        <title>Proteiniclasticum sedimins sp. nov., an obligate anaerobic bacterium isolated from anaerobic sludge.</title>
        <authorList>
            <person name="Liu J."/>
        </authorList>
    </citation>
    <scope>NUCLEOTIDE SEQUENCE</scope>
    <source>
        <strain evidence="1">BAD-10</strain>
    </source>
</reference>
<sequence>MELSLKDMEQILKYLRMAKDQQEELYQAMIDIENLGEVDHDGMPVVNSRELSGDIKTLEELILRFEAQIREKKGSVTEG</sequence>
<dbReference type="EMBL" id="JAGSCS010000015">
    <property type="protein sequence ID" value="MBR0576854.1"/>
    <property type="molecule type" value="Genomic_DNA"/>
</dbReference>
<evidence type="ECO:0000313" key="2">
    <source>
        <dbReference type="Proteomes" id="UP000675379"/>
    </source>
</evidence>
<dbReference type="RefSeq" id="WP_211802272.1">
    <property type="nucleotide sequence ID" value="NZ_JAGSCS010000015.1"/>
</dbReference>
<gene>
    <name evidence="1" type="ORF">KCG48_10990</name>
</gene>
<accession>A0A941HQT7</accession>
<comment type="caution">
    <text evidence="1">The sequence shown here is derived from an EMBL/GenBank/DDBJ whole genome shotgun (WGS) entry which is preliminary data.</text>
</comment>
<evidence type="ECO:0000313" key="1">
    <source>
        <dbReference type="EMBL" id="MBR0576854.1"/>
    </source>
</evidence>
<dbReference type="AlphaFoldDB" id="A0A941HQT7"/>
<organism evidence="1 2">
    <name type="scientific">Proteiniclasticum sediminis</name>
    <dbReference type="NCBI Taxonomy" id="2804028"/>
    <lineage>
        <taxon>Bacteria</taxon>
        <taxon>Bacillati</taxon>
        <taxon>Bacillota</taxon>
        <taxon>Clostridia</taxon>
        <taxon>Eubacteriales</taxon>
        <taxon>Clostridiaceae</taxon>
        <taxon>Proteiniclasticum</taxon>
    </lineage>
</organism>
<proteinExistence type="predicted"/>
<name>A0A941HQT7_9CLOT</name>
<protein>
    <submittedName>
        <fullName evidence="1">Uncharacterized protein</fullName>
    </submittedName>
</protein>
<keyword evidence="2" id="KW-1185">Reference proteome</keyword>
<dbReference type="Proteomes" id="UP000675379">
    <property type="component" value="Unassembled WGS sequence"/>
</dbReference>